<organism evidence="10 11">
    <name type="scientific">Paralvinella palmiformis</name>
    <dbReference type="NCBI Taxonomy" id="53620"/>
    <lineage>
        <taxon>Eukaryota</taxon>
        <taxon>Metazoa</taxon>
        <taxon>Spiralia</taxon>
        <taxon>Lophotrochozoa</taxon>
        <taxon>Annelida</taxon>
        <taxon>Polychaeta</taxon>
        <taxon>Sedentaria</taxon>
        <taxon>Canalipalpata</taxon>
        <taxon>Terebellida</taxon>
        <taxon>Terebelliformia</taxon>
        <taxon>Alvinellidae</taxon>
        <taxon>Paralvinella</taxon>
    </lineage>
</organism>
<dbReference type="InterPro" id="IPR005331">
    <property type="entry name" value="Sulfotransferase"/>
</dbReference>
<dbReference type="InterPro" id="IPR027417">
    <property type="entry name" value="P-loop_NTPase"/>
</dbReference>
<evidence type="ECO:0000256" key="1">
    <source>
        <dbReference type="ARBA" id="ARBA00004167"/>
    </source>
</evidence>
<evidence type="ECO:0000256" key="7">
    <source>
        <dbReference type="ARBA" id="ARBA00023180"/>
    </source>
</evidence>
<proteinExistence type="inferred from homology"/>
<dbReference type="InterPro" id="IPR010635">
    <property type="entry name" value="Heparan_SO4-6-sulfoTrfase"/>
</dbReference>
<keyword evidence="11" id="KW-1185">Reference proteome</keyword>
<gene>
    <name evidence="10" type="ORF">LSH36_548g00000</name>
</gene>
<accession>A0AAD9J7W6</accession>
<evidence type="ECO:0000256" key="3">
    <source>
        <dbReference type="ARBA" id="ARBA00022679"/>
    </source>
</evidence>
<comment type="subcellular location">
    <subcellularLocation>
        <location evidence="1">Membrane</location>
        <topology evidence="1">Single-pass membrane protein</topology>
    </subcellularLocation>
    <subcellularLocation>
        <location evidence="8">Membrane</location>
        <topology evidence="8">Single-pass type II membrane protein</topology>
    </subcellularLocation>
</comment>
<dbReference type="GO" id="GO:0016020">
    <property type="term" value="C:membrane"/>
    <property type="evidence" value="ECO:0007669"/>
    <property type="project" value="UniProtKB-SubCell"/>
</dbReference>
<evidence type="ECO:0000256" key="6">
    <source>
        <dbReference type="ARBA" id="ARBA00023136"/>
    </source>
</evidence>
<dbReference type="AlphaFoldDB" id="A0AAD9J7W6"/>
<evidence type="ECO:0000256" key="9">
    <source>
        <dbReference type="SAM" id="MobiDB-lite"/>
    </source>
</evidence>
<dbReference type="Pfam" id="PF03567">
    <property type="entry name" value="Sulfotransfer_2"/>
    <property type="match status" value="1"/>
</dbReference>
<dbReference type="PANTHER" id="PTHR12812:SF0">
    <property type="entry name" value="HEPARAN-SULFATE 6-O-SULFOTRANSFERASE"/>
    <property type="match status" value="1"/>
</dbReference>
<evidence type="ECO:0000256" key="5">
    <source>
        <dbReference type="ARBA" id="ARBA00022989"/>
    </source>
</evidence>
<evidence type="ECO:0000256" key="4">
    <source>
        <dbReference type="ARBA" id="ARBA00022692"/>
    </source>
</evidence>
<feature type="region of interest" description="Disordered" evidence="9">
    <location>
        <begin position="258"/>
        <end position="290"/>
    </location>
</feature>
<comment type="catalytic activity">
    <reaction evidence="8">
        <text>alpha-D-glucosaminyl-[heparan sulfate](n) + 3'-phosphoadenylyl sulfate = 6-sulfo-alpha-D-glucosaminyl-[heparan sulfate](n) + adenosine 3',5'-bisphosphate + H(+)</text>
        <dbReference type="Rhea" id="RHEA:56604"/>
        <dbReference type="Rhea" id="RHEA-COMP:9830"/>
        <dbReference type="Rhea" id="RHEA-COMP:14621"/>
        <dbReference type="ChEBI" id="CHEBI:15378"/>
        <dbReference type="ChEBI" id="CHEBI:58339"/>
        <dbReference type="ChEBI" id="CHEBI:58343"/>
        <dbReference type="ChEBI" id="CHEBI:58388"/>
        <dbReference type="ChEBI" id="CHEBI:140604"/>
    </reaction>
</comment>
<reference evidence="10" key="1">
    <citation type="journal article" date="2023" name="Mol. Biol. Evol.">
        <title>Third-Generation Sequencing Reveals the Adaptive Role of the Epigenome in Three Deep-Sea Polychaetes.</title>
        <authorList>
            <person name="Perez M."/>
            <person name="Aroh O."/>
            <person name="Sun Y."/>
            <person name="Lan Y."/>
            <person name="Juniper S.K."/>
            <person name="Young C.R."/>
            <person name="Angers B."/>
            <person name="Qian P.Y."/>
        </authorList>
    </citation>
    <scope>NUCLEOTIDE SEQUENCE</scope>
    <source>
        <strain evidence="10">P08H-3</strain>
    </source>
</reference>
<protein>
    <recommendedName>
        <fullName evidence="8">Heparan-sulfate 6-O-sulfotransferase</fullName>
        <ecNumber evidence="8">2.8.2.-</ecNumber>
    </recommendedName>
</protein>
<keyword evidence="6 8" id="KW-0472">Membrane</keyword>
<dbReference type="EMBL" id="JAODUP010000548">
    <property type="protein sequence ID" value="KAK2147525.1"/>
    <property type="molecule type" value="Genomic_DNA"/>
</dbReference>
<dbReference type="GO" id="GO:0017095">
    <property type="term" value="F:heparan sulfate 6-sulfotransferase activity"/>
    <property type="evidence" value="ECO:0007669"/>
    <property type="project" value="TreeGrafter"/>
</dbReference>
<comment type="caution">
    <text evidence="10">The sequence shown here is derived from an EMBL/GenBank/DDBJ whole genome shotgun (WGS) entry which is preliminary data.</text>
</comment>
<evidence type="ECO:0000256" key="8">
    <source>
        <dbReference type="RuleBase" id="RU364122"/>
    </source>
</evidence>
<sequence>MYRPWLVGPRRVVLGSSASESTPDERQRGVAIKMDLSLTLYGRVQLKGYYLFYGGVRGATWKSARLQCDGRQASLEEVPFCFQGFNWTGVTLEEFLNCPHNLANNRQVRMLANLSLSGCYKSGVMSAEARDRTMLKSAKVNLRRMAFFGLTEFQPETQYLFEQTFGLKFRRDFVQYNHTHAKDVDISARQQNEILRTNQLDVDLYQYARDLFFRRLENVLKEQSAVGTKDLGYETNPRPDIRWGIDEKAVTNVNAILDGEEYEESDDDDVDDDKDYNHRIAEQRRRTGRM</sequence>
<comment type="function">
    <text evidence="8">6-O-sulfation enzyme which catalyzes the transfer of sulfate from 3'-phosphoadenosine 5'-phosphosulfate (PAPS) to position 6 of the N-sulfoglucosamine residue (GlcNS) of heparan sulfate.</text>
</comment>
<evidence type="ECO:0000256" key="2">
    <source>
        <dbReference type="ARBA" id="ARBA00010109"/>
    </source>
</evidence>
<name>A0AAD9J7W6_9ANNE</name>
<keyword evidence="4" id="KW-0812">Transmembrane</keyword>
<feature type="compositionally biased region" description="Basic and acidic residues" evidence="9">
    <location>
        <begin position="275"/>
        <end position="290"/>
    </location>
</feature>
<evidence type="ECO:0000313" key="11">
    <source>
        <dbReference type="Proteomes" id="UP001208570"/>
    </source>
</evidence>
<keyword evidence="7" id="KW-0325">Glycoprotein</keyword>
<comment type="similarity">
    <text evidence="2 8">Belongs to the sulfotransferase 6 family.</text>
</comment>
<keyword evidence="8" id="KW-0735">Signal-anchor</keyword>
<feature type="compositionally biased region" description="Acidic residues" evidence="9">
    <location>
        <begin position="258"/>
        <end position="274"/>
    </location>
</feature>
<dbReference type="Gene3D" id="3.40.50.300">
    <property type="entry name" value="P-loop containing nucleotide triphosphate hydrolases"/>
    <property type="match status" value="1"/>
</dbReference>
<dbReference type="EC" id="2.8.2.-" evidence="8"/>
<dbReference type="PANTHER" id="PTHR12812">
    <property type="entry name" value="HEPARAN SULFATE 6-O-SULFOTRANSFERASE 3"/>
    <property type="match status" value="1"/>
</dbReference>
<keyword evidence="5" id="KW-1133">Transmembrane helix</keyword>
<dbReference type="Proteomes" id="UP001208570">
    <property type="component" value="Unassembled WGS sequence"/>
</dbReference>
<keyword evidence="3 8" id="KW-0808">Transferase</keyword>
<evidence type="ECO:0000313" key="10">
    <source>
        <dbReference type="EMBL" id="KAK2147525.1"/>
    </source>
</evidence>